<keyword evidence="7" id="KW-0238">DNA-binding</keyword>
<dbReference type="Gene3D" id="3.30.40.10">
    <property type="entry name" value="Zinc/RING finger domain, C3HC4 (zinc finger)"/>
    <property type="match status" value="1"/>
</dbReference>
<reference evidence="17" key="1">
    <citation type="submission" date="2022-01" db="UniProtKB">
        <authorList>
            <consortium name="EnsemblMetazoa"/>
        </authorList>
    </citation>
    <scope>IDENTIFICATION</scope>
</reference>
<dbReference type="KEGG" id="clec:106673944"/>
<sequence>MSGRLTQEQIAKQFQLPERKSKIASLLRQDGQVYCICRSSDSSRFMIGCDLCEEWFHGDCIGITEKQAKNIKQYFCDKCQSEDSTLKLVYRSKVAKQQKDEDEDEFVLETKSKPSKKDQVKPVQKKTPSKVHKSSGGCGDCSNCRRPADCGACRVCKDKKSSSKRSKDKCIARVCKNRKIEYESSSDGESSPRRLLGNSVKDGMQCYGPRCTQVALPNSKYCSQKCGIRLATNRIYQVLPQRLQEWSVSASYADVVNRKQLESIRKKQELARAQLQVLDKQHEDLEMVLERARHSTVLSTEDEPRKGKRQKKGEEESSIYCITCGHEIHTGSAMKHLEKCFNKYESQASFSSVYRTRIEGYNMFCDFYNPIAKTYCKRLRVLCPEHHKDPKIDPNEVCGFPFVENVFEETGEFCRESKKHCFKHHCWEKLRKAEIDMERVRQWLKIDELLEQERQLRSRMSQRAGVLPLMLHSTYDHEVMESMTATQEEEKLAQLEQTLRKNYDKEQFENIKLTSKNKKLLKVLTGRNS</sequence>
<evidence type="ECO:0000313" key="17">
    <source>
        <dbReference type="EnsemblMetazoa" id="XP_014261827.1"/>
    </source>
</evidence>
<protein>
    <recommendedName>
        <fullName evidence="10">CXXC-type zinc finger protein 1</fullName>
    </recommendedName>
    <alternativeName>
        <fullName evidence="11">PHD finger and CXXC domain-containing protein 1</fullName>
    </alternativeName>
</protein>
<dbReference type="PROSITE" id="PS01359">
    <property type="entry name" value="ZF_PHD_1"/>
    <property type="match status" value="1"/>
</dbReference>
<dbReference type="EnsemblMetazoa" id="XM_014406341.2">
    <property type="protein sequence ID" value="XP_014261827.1"/>
    <property type="gene ID" value="LOC106673944"/>
</dbReference>
<evidence type="ECO:0000256" key="5">
    <source>
        <dbReference type="ARBA" id="ARBA00022833"/>
    </source>
</evidence>
<comment type="subcellular location">
    <subcellularLocation>
        <location evidence="1">Nucleus</location>
    </subcellularLocation>
</comment>
<accession>A0A8I6SCK3</accession>
<evidence type="ECO:0000256" key="11">
    <source>
        <dbReference type="ARBA" id="ARBA00081451"/>
    </source>
</evidence>
<evidence type="ECO:0000256" key="3">
    <source>
        <dbReference type="ARBA" id="ARBA00022723"/>
    </source>
</evidence>
<dbReference type="InterPro" id="IPR002857">
    <property type="entry name" value="Znf_CXXC"/>
</dbReference>
<organism evidence="17 18">
    <name type="scientific">Cimex lectularius</name>
    <name type="common">Bed bug</name>
    <name type="synonym">Acanthia lectularia</name>
    <dbReference type="NCBI Taxonomy" id="79782"/>
    <lineage>
        <taxon>Eukaryota</taxon>
        <taxon>Metazoa</taxon>
        <taxon>Ecdysozoa</taxon>
        <taxon>Arthropoda</taxon>
        <taxon>Hexapoda</taxon>
        <taxon>Insecta</taxon>
        <taxon>Pterygota</taxon>
        <taxon>Neoptera</taxon>
        <taxon>Paraneoptera</taxon>
        <taxon>Hemiptera</taxon>
        <taxon>Heteroptera</taxon>
        <taxon>Panheteroptera</taxon>
        <taxon>Cimicomorpha</taxon>
        <taxon>Cimicidae</taxon>
        <taxon>Cimex</taxon>
    </lineage>
</organism>
<evidence type="ECO:0000256" key="7">
    <source>
        <dbReference type="ARBA" id="ARBA00023125"/>
    </source>
</evidence>
<dbReference type="GO" id="GO:0045893">
    <property type="term" value="P:positive regulation of DNA-templated transcription"/>
    <property type="evidence" value="ECO:0007669"/>
    <property type="project" value="TreeGrafter"/>
</dbReference>
<keyword evidence="18" id="KW-1185">Reference proteome</keyword>
<dbReference type="Proteomes" id="UP000494040">
    <property type="component" value="Unassembled WGS sequence"/>
</dbReference>
<dbReference type="SUPFAM" id="SSF57903">
    <property type="entry name" value="FYVE/PHD zinc finger"/>
    <property type="match status" value="1"/>
</dbReference>
<keyword evidence="9" id="KW-0539">Nucleus</keyword>
<dbReference type="InterPro" id="IPR022056">
    <property type="entry name" value="CpG-bd_C"/>
</dbReference>
<dbReference type="OrthoDB" id="419183at2759"/>
<evidence type="ECO:0000256" key="6">
    <source>
        <dbReference type="ARBA" id="ARBA00023015"/>
    </source>
</evidence>
<dbReference type="InterPro" id="IPR011011">
    <property type="entry name" value="Znf_FYVE_PHD"/>
</dbReference>
<dbReference type="PROSITE" id="PS50016">
    <property type="entry name" value="ZF_PHD_2"/>
    <property type="match status" value="1"/>
</dbReference>
<dbReference type="InterPro" id="IPR019786">
    <property type="entry name" value="Zinc_finger_PHD-type_CS"/>
</dbReference>
<keyword evidence="3" id="KW-0479">Metal-binding</keyword>
<dbReference type="InterPro" id="IPR019787">
    <property type="entry name" value="Znf_PHD-finger"/>
</dbReference>
<evidence type="ECO:0000256" key="14">
    <source>
        <dbReference type="SAM" id="MobiDB-lite"/>
    </source>
</evidence>
<evidence type="ECO:0000256" key="8">
    <source>
        <dbReference type="ARBA" id="ARBA00023163"/>
    </source>
</evidence>
<dbReference type="OMA" id="IRVGHKP"/>
<feature type="domain" description="PHD-type" evidence="15">
    <location>
        <begin position="32"/>
        <end position="82"/>
    </location>
</feature>
<feature type="compositionally biased region" description="Basic residues" evidence="14">
    <location>
        <begin position="123"/>
        <end position="133"/>
    </location>
</feature>
<evidence type="ECO:0000256" key="1">
    <source>
        <dbReference type="ARBA" id="ARBA00004123"/>
    </source>
</evidence>
<keyword evidence="6" id="KW-0805">Transcription regulation</keyword>
<evidence type="ECO:0000259" key="15">
    <source>
        <dbReference type="PROSITE" id="PS50016"/>
    </source>
</evidence>
<dbReference type="InterPro" id="IPR001965">
    <property type="entry name" value="Znf_PHD"/>
</dbReference>
<dbReference type="CDD" id="cd15553">
    <property type="entry name" value="PHD_Cfp1"/>
    <property type="match status" value="1"/>
</dbReference>
<dbReference type="InterPro" id="IPR013083">
    <property type="entry name" value="Znf_RING/FYVE/PHD"/>
</dbReference>
<evidence type="ECO:0000256" key="13">
    <source>
        <dbReference type="SAM" id="Coils"/>
    </source>
</evidence>
<evidence type="ECO:0000313" key="18">
    <source>
        <dbReference type="Proteomes" id="UP000494040"/>
    </source>
</evidence>
<feature type="region of interest" description="Disordered" evidence="14">
    <location>
        <begin position="101"/>
        <end position="136"/>
    </location>
</feature>
<dbReference type="GO" id="GO:0003677">
    <property type="term" value="F:DNA binding"/>
    <property type="evidence" value="ECO:0007669"/>
    <property type="project" value="UniProtKB-KW"/>
</dbReference>
<dbReference type="FunFam" id="3.30.40.10:FF:000138">
    <property type="entry name" value="CXXC-type zinc finger protein 1"/>
    <property type="match status" value="1"/>
</dbReference>
<evidence type="ECO:0000256" key="2">
    <source>
        <dbReference type="ARBA" id="ARBA00022553"/>
    </source>
</evidence>
<feature type="coiled-coil region" evidence="13">
    <location>
        <begin position="261"/>
        <end position="295"/>
    </location>
</feature>
<proteinExistence type="predicted"/>
<evidence type="ECO:0000256" key="12">
    <source>
        <dbReference type="PROSITE-ProRule" id="PRU00509"/>
    </source>
</evidence>
<dbReference type="SMART" id="SM00249">
    <property type="entry name" value="PHD"/>
    <property type="match status" value="1"/>
</dbReference>
<evidence type="ECO:0000256" key="10">
    <source>
        <dbReference type="ARBA" id="ARBA00023828"/>
    </source>
</evidence>
<keyword evidence="4 12" id="KW-0863">Zinc-finger</keyword>
<evidence type="ECO:0000256" key="9">
    <source>
        <dbReference type="ARBA" id="ARBA00023242"/>
    </source>
</evidence>
<gene>
    <name evidence="17" type="primary">106673944</name>
</gene>
<evidence type="ECO:0000256" key="4">
    <source>
        <dbReference type="ARBA" id="ARBA00022771"/>
    </source>
</evidence>
<dbReference type="PANTHER" id="PTHR46174">
    <property type="entry name" value="CXXC-TYPE ZINC FINGER PROTEIN 1"/>
    <property type="match status" value="1"/>
</dbReference>
<keyword evidence="5" id="KW-0862">Zinc</keyword>
<dbReference type="Pfam" id="PF12269">
    <property type="entry name" value="CpG_bind_C"/>
    <property type="match status" value="1"/>
</dbReference>
<evidence type="ECO:0000259" key="16">
    <source>
        <dbReference type="PROSITE" id="PS51058"/>
    </source>
</evidence>
<dbReference type="GO" id="GO:0008270">
    <property type="term" value="F:zinc ion binding"/>
    <property type="evidence" value="ECO:0007669"/>
    <property type="project" value="UniProtKB-KW"/>
</dbReference>
<keyword evidence="13" id="KW-0175">Coiled coil</keyword>
<feature type="domain" description="CXXC-type" evidence="16">
    <location>
        <begin position="129"/>
        <end position="176"/>
    </location>
</feature>
<keyword evidence="2" id="KW-0597">Phosphoprotein</keyword>
<dbReference type="Pfam" id="PF02008">
    <property type="entry name" value="zf-CXXC"/>
    <property type="match status" value="1"/>
</dbReference>
<dbReference type="InterPro" id="IPR037869">
    <property type="entry name" value="Spp1/CFP1"/>
</dbReference>
<feature type="compositionally biased region" description="Basic and acidic residues" evidence="14">
    <location>
        <begin position="108"/>
        <end position="120"/>
    </location>
</feature>
<dbReference type="Pfam" id="PF00628">
    <property type="entry name" value="PHD"/>
    <property type="match status" value="1"/>
</dbReference>
<dbReference type="PANTHER" id="PTHR46174:SF1">
    <property type="entry name" value="CXXC-TYPE ZINC FINGER PROTEIN 1"/>
    <property type="match status" value="1"/>
</dbReference>
<name>A0A8I6SCK3_CIMLE</name>
<dbReference type="AlphaFoldDB" id="A0A8I6SCK3"/>
<dbReference type="PROSITE" id="PS51058">
    <property type="entry name" value="ZF_CXXC"/>
    <property type="match status" value="1"/>
</dbReference>
<keyword evidence="8" id="KW-0804">Transcription</keyword>
<dbReference type="GO" id="GO:0048188">
    <property type="term" value="C:Set1C/COMPASS complex"/>
    <property type="evidence" value="ECO:0007669"/>
    <property type="project" value="InterPro"/>
</dbReference>